<organism evidence="3 4">
    <name type="scientific">Smittium simulii</name>
    <dbReference type="NCBI Taxonomy" id="133385"/>
    <lineage>
        <taxon>Eukaryota</taxon>
        <taxon>Fungi</taxon>
        <taxon>Fungi incertae sedis</taxon>
        <taxon>Zoopagomycota</taxon>
        <taxon>Kickxellomycotina</taxon>
        <taxon>Harpellomycetes</taxon>
        <taxon>Harpellales</taxon>
        <taxon>Legeriomycetaceae</taxon>
        <taxon>Smittium</taxon>
    </lineage>
</organism>
<feature type="signal peptide" evidence="2">
    <location>
        <begin position="1"/>
        <end position="20"/>
    </location>
</feature>
<dbReference type="EMBL" id="MBFR01000315">
    <property type="protein sequence ID" value="PVU89427.1"/>
    <property type="molecule type" value="Genomic_DNA"/>
</dbReference>
<gene>
    <name evidence="3" type="ORF">BB561_005357</name>
</gene>
<keyword evidence="2" id="KW-0732">Signal</keyword>
<feature type="region of interest" description="Disordered" evidence="1">
    <location>
        <begin position="184"/>
        <end position="207"/>
    </location>
</feature>
<dbReference type="OrthoDB" id="7700357at2759"/>
<keyword evidence="4" id="KW-1185">Reference proteome</keyword>
<name>A0A2T9YAR8_9FUNG</name>
<feature type="compositionally biased region" description="Basic and acidic residues" evidence="1">
    <location>
        <begin position="189"/>
        <end position="207"/>
    </location>
</feature>
<feature type="chain" id="PRO_5015457951" evidence="2">
    <location>
        <begin position="21"/>
        <end position="389"/>
    </location>
</feature>
<evidence type="ECO:0000256" key="2">
    <source>
        <dbReference type="SAM" id="SignalP"/>
    </source>
</evidence>
<dbReference type="AlphaFoldDB" id="A0A2T9YAR8"/>
<dbReference type="STRING" id="133385.A0A2T9YAR8"/>
<reference evidence="3 4" key="1">
    <citation type="journal article" date="2018" name="MBio">
        <title>Comparative Genomics Reveals the Core Gene Toolbox for the Fungus-Insect Symbiosis.</title>
        <authorList>
            <person name="Wang Y."/>
            <person name="Stata M."/>
            <person name="Wang W."/>
            <person name="Stajich J.E."/>
            <person name="White M.M."/>
            <person name="Moncalvo J.M."/>
        </authorList>
    </citation>
    <scope>NUCLEOTIDE SEQUENCE [LARGE SCALE GENOMIC DNA]</scope>
    <source>
        <strain evidence="3 4">SWE-8-4</strain>
    </source>
</reference>
<proteinExistence type="predicted"/>
<dbReference type="Proteomes" id="UP000245383">
    <property type="component" value="Unassembled WGS sequence"/>
</dbReference>
<accession>A0A2T9YAR8</accession>
<evidence type="ECO:0000313" key="4">
    <source>
        <dbReference type="Proteomes" id="UP000245383"/>
    </source>
</evidence>
<comment type="caution">
    <text evidence="3">The sequence shown here is derived from an EMBL/GenBank/DDBJ whole genome shotgun (WGS) entry which is preliminary data.</text>
</comment>
<protein>
    <submittedName>
        <fullName evidence="3">Uncharacterized protein</fullName>
    </submittedName>
</protein>
<evidence type="ECO:0000256" key="1">
    <source>
        <dbReference type="SAM" id="MobiDB-lite"/>
    </source>
</evidence>
<sequence length="389" mass="45282">MFKSVCKIGFLLANIAASSSEKVGLAVSDAPYSFKNTNQFLKDKSVFKDANSDSTVNLVKILTANIQALDEYDNSIDDSNALDIKYTGSKKYNKRDILESNFDFNEGEYNFDFDEGEYNLDFDEGEYDFDFDEGENKNEDGFDVVEDMNNFDLDKNNDIVDENQDIVDENQDIVDENQDIVDENQDIIGLDKDEKQDNNGLDKDENKDENKNYFDLVEDDNILDENKCGIMAINCSTDTTFKIQNQLIPSVNKYKYLGIEFNDQWNNKAVFKAKKIKRFKSYMGCYIGLRTCISDLIKCSYKNRCDIWVYGCTRWIKKYVSNINTTKNIIEPLNFRLQKNKKPQIFKWIADTEADRKYLTTRRYVKSEFIEKKFIEECPFCRNIAPETV</sequence>
<evidence type="ECO:0000313" key="3">
    <source>
        <dbReference type="EMBL" id="PVU89427.1"/>
    </source>
</evidence>